<comment type="caution">
    <text evidence="1">The sequence shown here is derived from an EMBL/GenBank/DDBJ whole genome shotgun (WGS) entry which is preliminary data.</text>
</comment>
<gene>
    <name evidence="1" type="ORF">GCM10011613_28440</name>
</gene>
<protein>
    <submittedName>
        <fullName evidence="1">Uncharacterized protein</fullName>
    </submittedName>
</protein>
<evidence type="ECO:0000313" key="2">
    <source>
        <dbReference type="Proteomes" id="UP000619761"/>
    </source>
</evidence>
<proteinExistence type="predicted"/>
<accession>A0ABQ3B6K8</accession>
<reference evidence="2" key="1">
    <citation type="journal article" date="2019" name="Int. J. Syst. Evol. Microbiol.">
        <title>The Global Catalogue of Microorganisms (GCM) 10K type strain sequencing project: providing services to taxonomists for standard genome sequencing and annotation.</title>
        <authorList>
            <consortium name="The Broad Institute Genomics Platform"/>
            <consortium name="The Broad Institute Genome Sequencing Center for Infectious Disease"/>
            <person name="Wu L."/>
            <person name="Ma J."/>
        </authorList>
    </citation>
    <scope>NUCLEOTIDE SEQUENCE [LARGE SCALE GENOMIC DNA]</scope>
    <source>
        <strain evidence="2">KCTC 32239</strain>
    </source>
</reference>
<keyword evidence="2" id="KW-1185">Reference proteome</keyword>
<organism evidence="1 2">
    <name type="scientific">Cellvibrio zantedeschiae</name>
    <dbReference type="NCBI Taxonomy" id="1237077"/>
    <lineage>
        <taxon>Bacteria</taxon>
        <taxon>Pseudomonadati</taxon>
        <taxon>Pseudomonadota</taxon>
        <taxon>Gammaproteobacteria</taxon>
        <taxon>Cellvibrionales</taxon>
        <taxon>Cellvibrionaceae</taxon>
        <taxon>Cellvibrio</taxon>
    </lineage>
</organism>
<name>A0ABQ3B6K8_9GAMM</name>
<sequence>MNALTYQCCFCGEGIGDSSEKSNKVDPCSIILIANWTKHESVQAEQQFFAHVNCFKDTLWKNVPVEVGELALELEQK</sequence>
<dbReference type="RefSeq" id="WP_189419804.1">
    <property type="nucleotide sequence ID" value="NZ_BMYZ01000003.1"/>
</dbReference>
<dbReference type="Proteomes" id="UP000619761">
    <property type="component" value="Unassembled WGS sequence"/>
</dbReference>
<dbReference type="EMBL" id="BMYZ01000003">
    <property type="protein sequence ID" value="GGY82045.1"/>
    <property type="molecule type" value="Genomic_DNA"/>
</dbReference>
<evidence type="ECO:0000313" key="1">
    <source>
        <dbReference type="EMBL" id="GGY82045.1"/>
    </source>
</evidence>